<dbReference type="Proteomes" id="UP000238274">
    <property type="component" value="Unassembled WGS sequence"/>
</dbReference>
<reference evidence="2" key="3">
    <citation type="journal article" date="2018" name="Mol. Plant Microbe Interact.">
        <title>Genome sequence resources for the wheat stripe rust pathogen (Puccinia striiformis f. sp. tritici) and the barley stripe rust pathogen (Puccinia striiformis f. sp. hordei).</title>
        <authorList>
            <person name="Xia C."/>
            <person name="Wang M."/>
            <person name="Yin C."/>
            <person name="Cornejo O.E."/>
            <person name="Hulbert S.H."/>
            <person name="Chen X."/>
        </authorList>
    </citation>
    <scope>NUCLEOTIDE SEQUENCE [LARGE SCALE GENOMIC DNA]</scope>
    <source>
        <strain evidence="2">93TX-2</strain>
    </source>
</reference>
<evidence type="ECO:0000313" key="1">
    <source>
        <dbReference type="EMBL" id="POW19881.1"/>
    </source>
</evidence>
<sequence length="162" mass="18303">MVIHKMSFHAGQLENNGSHVSQSEKRSDGCDLDYNKFRTLECVNRVKLEMQLLNTFQISMVLVIQHAAAYSNNPWNFGCSDRIPKHPVAGCVASIPSSTDVSPIPAPWNDKIGAYDCRKPKSDPKYWRATCCSDISFLQYNLPFHTWQTQCTEIDGSKILGY</sequence>
<evidence type="ECO:0000313" key="2">
    <source>
        <dbReference type="Proteomes" id="UP000238274"/>
    </source>
</evidence>
<organism evidence="1 2">
    <name type="scientific">Puccinia striiformis</name>
    <dbReference type="NCBI Taxonomy" id="27350"/>
    <lineage>
        <taxon>Eukaryota</taxon>
        <taxon>Fungi</taxon>
        <taxon>Dikarya</taxon>
        <taxon>Basidiomycota</taxon>
        <taxon>Pucciniomycotina</taxon>
        <taxon>Pucciniomycetes</taxon>
        <taxon>Pucciniales</taxon>
        <taxon>Pucciniaceae</taxon>
        <taxon>Puccinia</taxon>
    </lineage>
</organism>
<proteinExistence type="predicted"/>
<dbReference type="AlphaFoldDB" id="A0A2S4WDP9"/>
<reference evidence="1 2" key="1">
    <citation type="submission" date="2017-12" db="EMBL/GenBank/DDBJ databases">
        <title>Gene loss provides genomic basis for host adaptation in cereal stripe rust fungi.</title>
        <authorList>
            <person name="Xia C."/>
        </authorList>
    </citation>
    <scope>NUCLEOTIDE SEQUENCE [LARGE SCALE GENOMIC DNA]</scope>
    <source>
        <strain evidence="1 2">93TX-2</strain>
    </source>
</reference>
<name>A0A2S4WDP9_9BASI</name>
<keyword evidence="2" id="KW-1185">Reference proteome</keyword>
<dbReference type="VEuPathDB" id="FungiDB:PSTT_01835"/>
<dbReference type="VEuPathDB" id="FungiDB:PSTT_01836"/>
<comment type="caution">
    <text evidence="1">The sequence shown here is derived from an EMBL/GenBank/DDBJ whole genome shotgun (WGS) entry which is preliminary data.</text>
</comment>
<dbReference type="VEuPathDB" id="FungiDB:PSHT_04030"/>
<accession>A0A2S4WDP9</accession>
<protein>
    <submittedName>
        <fullName evidence="1">Uncharacterized protein</fullName>
    </submittedName>
</protein>
<gene>
    <name evidence="1" type="ORF">PSHT_04030</name>
</gene>
<dbReference type="EMBL" id="PKSM01000041">
    <property type="protein sequence ID" value="POW19881.1"/>
    <property type="molecule type" value="Genomic_DNA"/>
</dbReference>
<reference evidence="2" key="2">
    <citation type="journal article" date="2018" name="BMC Genomics">
        <title>Genomic insights into host adaptation between the wheat stripe rust pathogen (Puccinia striiformis f. sp. tritici) and the barley stripe rust pathogen (Puccinia striiformis f. sp. hordei).</title>
        <authorList>
            <person name="Xia C."/>
            <person name="Wang M."/>
            <person name="Yin C."/>
            <person name="Cornejo O.E."/>
            <person name="Hulbert S.H."/>
            <person name="Chen X."/>
        </authorList>
    </citation>
    <scope>NUCLEOTIDE SEQUENCE [LARGE SCALE GENOMIC DNA]</scope>
    <source>
        <strain evidence="2">93TX-2</strain>
    </source>
</reference>